<keyword evidence="2" id="KW-1185">Reference proteome</keyword>
<dbReference type="EMBL" id="JAUTXU010000193">
    <property type="protein sequence ID" value="KAK3699773.1"/>
    <property type="molecule type" value="Genomic_DNA"/>
</dbReference>
<reference evidence="1" key="1">
    <citation type="submission" date="2023-07" db="EMBL/GenBank/DDBJ databases">
        <title>Black Yeasts Isolated from many extreme environments.</title>
        <authorList>
            <person name="Coleine C."/>
            <person name="Stajich J.E."/>
            <person name="Selbmann L."/>
        </authorList>
    </citation>
    <scope>NUCLEOTIDE SEQUENCE</scope>
    <source>
        <strain evidence="1">CCFEE 5714</strain>
    </source>
</reference>
<proteinExistence type="predicted"/>
<accession>A0ACC3MNE6</accession>
<gene>
    <name evidence="1" type="ORF">LTR37_016282</name>
</gene>
<sequence>MVLLRHCLLALFAAPTSLCACSEEKLTNVLVSPSAQDNGSDVFNSLHRRYTLAPRPGTEQVKSWMALGDSRKAFSAGPGAGEPFDDEDPGSCRRNFGAYPPLLQSSPVFQTGYAMPDLDFQSCTGDKIFDVLSLGHAINFRLPLTHYQAYNILYSRDLWDDYSELIDVIQQSFSWFLRTGPIRTAIYQTSYPPFFETWDEQCDNVGFNLLGTGKKLTKALRTRLNVLTQELNVALAHWIDEKNYLFSSVVAGPAGISLTKFANQDERYNMHRFCRAGVIEPDRNNDKTWFFNLGSNRDNGPGVSQSNEPTIQAREFASVYGVDPSTCDPSQNTNREFLDTLPCVIAKMVAARTIDGSTAVAAAIPEAVQKTFHPRIAGFQATAEELQYRFQYDPGVPLMQKNLRIMAVGGELTIGVGGNAGGYAASYRAPLHRLLTDAGNNVEWVGTARQGSPPSSNIEGYLQTDIRSLQAKLQENNAISRYQPNVIIFAGATYDLDRLEPANYNALLALRDNLSSLITFMFQQCANCVVLVGDIPPTGDFSWPPNPRQRQRLQFNALIAELVNEQQTRYANGGEKRHVMKLHFTPANRDTGLPGPTDDGYSKMAYDVAERLYDASSVNNWIQLPVGNSEGSGPPPASGNGPLPGTRLRILPLGDSITWGFPSPPSGNGYRLQLRNDLKGDYPVVFAGTESNGAMSDNYMVSKHLVAAREWKLMADRLAGQETS</sequence>
<organism evidence="1 2">
    <name type="scientific">Vermiconidia calcicola</name>
    <dbReference type="NCBI Taxonomy" id="1690605"/>
    <lineage>
        <taxon>Eukaryota</taxon>
        <taxon>Fungi</taxon>
        <taxon>Dikarya</taxon>
        <taxon>Ascomycota</taxon>
        <taxon>Pezizomycotina</taxon>
        <taxon>Dothideomycetes</taxon>
        <taxon>Dothideomycetidae</taxon>
        <taxon>Mycosphaerellales</taxon>
        <taxon>Extremaceae</taxon>
        <taxon>Vermiconidia</taxon>
    </lineage>
</organism>
<evidence type="ECO:0000313" key="1">
    <source>
        <dbReference type="EMBL" id="KAK3699773.1"/>
    </source>
</evidence>
<comment type="caution">
    <text evidence="1">The sequence shown here is derived from an EMBL/GenBank/DDBJ whole genome shotgun (WGS) entry which is preliminary data.</text>
</comment>
<protein>
    <submittedName>
        <fullName evidence="1">Uncharacterized protein</fullName>
    </submittedName>
</protein>
<evidence type="ECO:0000313" key="2">
    <source>
        <dbReference type="Proteomes" id="UP001281147"/>
    </source>
</evidence>
<name>A0ACC3MNE6_9PEZI</name>
<dbReference type="Proteomes" id="UP001281147">
    <property type="component" value="Unassembled WGS sequence"/>
</dbReference>